<evidence type="ECO:0000313" key="3">
    <source>
        <dbReference type="Proteomes" id="UP000268350"/>
    </source>
</evidence>
<feature type="compositionally biased region" description="Polar residues" evidence="1">
    <location>
        <begin position="69"/>
        <end position="82"/>
    </location>
</feature>
<proteinExistence type="predicted"/>
<feature type="compositionally biased region" description="Low complexity" evidence="1">
    <location>
        <begin position="191"/>
        <end position="202"/>
    </location>
</feature>
<protein>
    <submittedName>
        <fullName evidence="2">Uncharacterized protein</fullName>
    </submittedName>
</protein>
<evidence type="ECO:0000256" key="1">
    <source>
        <dbReference type="SAM" id="MobiDB-lite"/>
    </source>
</evidence>
<dbReference type="OMA" id="ELHQSTM"/>
<reference evidence="3" key="1">
    <citation type="submission" date="2018-01" db="EMBL/GenBank/DDBJ databases">
        <authorList>
            <person name="Alioto T."/>
            <person name="Alioto T."/>
        </authorList>
    </citation>
    <scope>NUCLEOTIDE SEQUENCE [LARGE SCALE GENOMIC DNA]</scope>
</reference>
<keyword evidence="3" id="KW-1185">Reference proteome</keyword>
<feature type="compositionally biased region" description="Polar residues" evidence="1">
    <location>
        <begin position="155"/>
        <end position="165"/>
    </location>
</feature>
<dbReference type="EMBL" id="OUUW01000006">
    <property type="protein sequence ID" value="SPP82226.1"/>
    <property type="molecule type" value="Genomic_DNA"/>
</dbReference>
<evidence type="ECO:0000313" key="2">
    <source>
        <dbReference type="EMBL" id="SPP82226.1"/>
    </source>
</evidence>
<gene>
    <name evidence="2" type="ORF">DGUA_6G014052</name>
</gene>
<feature type="region of interest" description="Disordered" evidence="1">
    <location>
        <begin position="127"/>
        <end position="242"/>
    </location>
</feature>
<sequence>MRKMELRSSSAYHRLVTKLQDAGVYEEGMPYDELKELAQAMELSAQEVNEDEEYLQFERARYESELEFLSSQPMDQRQSTMLPSPARASPEDMDVDNSLPDCNSSVGGPIQLTVCATVHHALDWSPTAERRSAHKRRADSNGNTIGLEEKRARTETINNQTQQQHPAAAEGDVTPPSIASMDSGVSGDELSSVTSSAYESSSDLSIGEVPSGLMVSTSSVAVSDRSRNSNTSSEIFSYESHE</sequence>
<dbReference type="Proteomes" id="UP000268350">
    <property type="component" value="Unassembled WGS sequence"/>
</dbReference>
<dbReference type="AlphaFoldDB" id="A0A3B0K9B7"/>
<name>A0A3B0K9B7_DROGU</name>
<organism evidence="2 3">
    <name type="scientific">Drosophila guanche</name>
    <name type="common">Fruit fly</name>
    <dbReference type="NCBI Taxonomy" id="7266"/>
    <lineage>
        <taxon>Eukaryota</taxon>
        <taxon>Metazoa</taxon>
        <taxon>Ecdysozoa</taxon>
        <taxon>Arthropoda</taxon>
        <taxon>Hexapoda</taxon>
        <taxon>Insecta</taxon>
        <taxon>Pterygota</taxon>
        <taxon>Neoptera</taxon>
        <taxon>Endopterygota</taxon>
        <taxon>Diptera</taxon>
        <taxon>Brachycera</taxon>
        <taxon>Muscomorpha</taxon>
        <taxon>Ephydroidea</taxon>
        <taxon>Drosophilidae</taxon>
        <taxon>Drosophila</taxon>
        <taxon>Sophophora</taxon>
    </lineage>
</organism>
<accession>A0A3B0K9B7</accession>
<dbReference type="OrthoDB" id="7883759at2759"/>
<feature type="region of interest" description="Disordered" evidence="1">
    <location>
        <begin position="69"/>
        <end position="93"/>
    </location>
</feature>